<dbReference type="PROSITE" id="PS50084">
    <property type="entry name" value="KH_TYPE_1"/>
    <property type="match status" value="2"/>
</dbReference>
<dbReference type="PANTHER" id="PTHR10288">
    <property type="entry name" value="KH DOMAIN CONTAINING RNA BINDING PROTEIN"/>
    <property type="match status" value="1"/>
</dbReference>
<dbReference type="Gene3D" id="3.30.1370.10">
    <property type="entry name" value="K Homology domain, type 1"/>
    <property type="match status" value="2"/>
</dbReference>
<comment type="caution">
    <text evidence="5">The sequence shown here is derived from an EMBL/GenBank/DDBJ whole genome shotgun (WGS) entry which is preliminary data.</text>
</comment>
<sequence length="443" mass="47491">MNHSNSTPTASDGDFASSEVSSSGGTPTHQQSISSRSPHPDGSEHGGKRNGNYAYPTDGAMFFKILVPSVAAGAIIGKGGETIAMLQQDTQTRIKMSKATDFFPGTNERVCVVYGPTPESILQVYDFVAQKIREKPDSVAKGPSEFDTKQSTEREKQVKILVPNSTAGMIIGKAGNYIKYIKEESGAYVQISQKAKDHAITERCITVIGDEGQARKACGLILTKIFEDPLSNTCPNLSYADVVGPVPNYNPTGSPFANIVHGAGGHHPHHPNDHYMSNPNHFFASLRSTLRMSGYTEDSTTEIIAAMTTLSNYGILGLGLGLGGLAMNMGYLPQHGGGHGINGNGNATNVGGSPGGYTDASSSSPLSSTKTSPLRYNGQQDSLDSSYNTDSLLHHQLGSDNLRGHSGQDYRRVPDHQQQHQYLTELEQRGRGRVVRPQHAKFA</sequence>
<proteinExistence type="predicted"/>
<evidence type="ECO:0000256" key="1">
    <source>
        <dbReference type="ARBA" id="ARBA00022737"/>
    </source>
</evidence>
<dbReference type="Pfam" id="PF00013">
    <property type="entry name" value="KH_1"/>
    <property type="match status" value="2"/>
</dbReference>
<dbReference type="InterPro" id="IPR047275">
    <property type="entry name" value="KH-I_NOVA_rpt1"/>
</dbReference>
<dbReference type="Proteomes" id="UP000192578">
    <property type="component" value="Unassembled WGS sequence"/>
</dbReference>
<evidence type="ECO:0000313" key="6">
    <source>
        <dbReference type="Proteomes" id="UP000192578"/>
    </source>
</evidence>
<feature type="domain" description="K Homology" evidence="4">
    <location>
        <begin position="154"/>
        <end position="226"/>
    </location>
</feature>
<dbReference type="FunFam" id="3.30.1370.10:FF:000022">
    <property type="entry name" value="RNA-binding protein Nova-1 isoform 1"/>
    <property type="match status" value="1"/>
</dbReference>
<dbReference type="CDD" id="cd22436">
    <property type="entry name" value="KH-I_NOVA_rpt2"/>
    <property type="match status" value="1"/>
</dbReference>
<dbReference type="SMART" id="SM00322">
    <property type="entry name" value="KH"/>
    <property type="match status" value="2"/>
</dbReference>
<feature type="compositionally biased region" description="Polar residues" evidence="3">
    <location>
        <begin position="377"/>
        <end position="391"/>
    </location>
</feature>
<organism evidence="5 6">
    <name type="scientific">Hypsibius exemplaris</name>
    <name type="common">Freshwater tardigrade</name>
    <dbReference type="NCBI Taxonomy" id="2072580"/>
    <lineage>
        <taxon>Eukaryota</taxon>
        <taxon>Metazoa</taxon>
        <taxon>Ecdysozoa</taxon>
        <taxon>Tardigrada</taxon>
        <taxon>Eutardigrada</taxon>
        <taxon>Parachela</taxon>
        <taxon>Hypsibioidea</taxon>
        <taxon>Hypsibiidae</taxon>
        <taxon>Hypsibius</taxon>
    </lineage>
</organism>
<evidence type="ECO:0000256" key="2">
    <source>
        <dbReference type="PROSITE-ProRule" id="PRU00117"/>
    </source>
</evidence>
<reference evidence="6" key="1">
    <citation type="submission" date="2017-01" db="EMBL/GenBank/DDBJ databases">
        <title>Comparative genomics of anhydrobiosis in the tardigrade Hypsibius dujardini.</title>
        <authorList>
            <person name="Yoshida Y."/>
            <person name="Koutsovoulos G."/>
            <person name="Laetsch D."/>
            <person name="Stevens L."/>
            <person name="Kumar S."/>
            <person name="Horikawa D."/>
            <person name="Ishino K."/>
            <person name="Komine S."/>
            <person name="Tomita M."/>
            <person name="Blaxter M."/>
            <person name="Arakawa K."/>
        </authorList>
    </citation>
    <scope>NUCLEOTIDE SEQUENCE [LARGE SCALE GENOMIC DNA]</scope>
    <source>
        <strain evidence="6">Z151</strain>
    </source>
</reference>
<feature type="domain" description="K Homology" evidence="4">
    <location>
        <begin position="59"/>
        <end position="133"/>
    </location>
</feature>
<keyword evidence="6" id="KW-1185">Reference proteome</keyword>
<keyword evidence="1" id="KW-0677">Repeat</keyword>
<accession>A0A1W0WCU1</accession>
<dbReference type="EMBL" id="MTYJ01000132">
    <property type="protein sequence ID" value="OQV12988.1"/>
    <property type="molecule type" value="Genomic_DNA"/>
</dbReference>
<name>A0A1W0WCU1_HYPEX</name>
<evidence type="ECO:0000313" key="5">
    <source>
        <dbReference type="EMBL" id="OQV12988.1"/>
    </source>
</evidence>
<feature type="compositionally biased region" description="Basic and acidic residues" evidence="3">
    <location>
        <begin position="402"/>
        <end position="415"/>
    </location>
</feature>
<dbReference type="InterPro" id="IPR036612">
    <property type="entry name" value="KH_dom_type_1_sf"/>
</dbReference>
<dbReference type="OrthoDB" id="441329at2759"/>
<dbReference type="InterPro" id="IPR004088">
    <property type="entry name" value="KH_dom_type_1"/>
</dbReference>
<gene>
    <name evidence="5" type="ORF">BV898_12744</name>
</gene>
<feature type="compositionally biased region" description="Polar residues" evidence="3">
    <location>
        <begin position="18"/>
        <end position="37"/>
    </location>
</feature>
<dbReference type="InterPro" id="IPR004087">
    <property type="entry name" value="KH_dom"/>
</dbReference>
<feature type="region of interest" description="Disordered" evidence="3">
    <location>
        <begin position="1"/>
        <end position="52"/>
    </location>
</feature>
<feature type="region of interest" description="Disordered" evidence="3">
    <location>
        <begin position="396"/>
        <end position="415"/>
    </location>
</feature>
<protein>
    <submittedName>
        <fullName evidence="5">RNA-binding protein Nova-1</fullName>
    </submittedName>
</protein>
<dbReference type="InterPro" id="IPR047276">
    <property type="entry name" value="KH-I_NOVA_rpt2"/>
</dbReference>
<feature type="compositionally biased region" description="Low complexity" evidence="3">
    <location>
        <begin position="361"/>
        <end position="374"/>
    </location>
</feature>
<dbReference type="GO" id="GO:0003723">
    <property type="term" value="F:RNA binding"/>
    <property type="evidence" value="ECO:0007669"/>
    <property type="project" value="UniProtKB-UniRule"/>
</dbReference>
<feature type="compositionally biased region" description="Basic and acidic residues" evidence="3">
    <location>
        <begin position="38"/>
        <end position="47"/>
    </location>
</feature>
<feature type="region of interest" description="Disordered" evidence="3">
    <location>
        <begin position="343"/>
        <end position="391"/>
    </location>
</feature>
<dbReference type="AlphaFoldDB" id="A0A1W0WCU1"/>
<feature type="compositionally biased region" description="Polar residues" evidence="3">
    <location>
        <begin position="1"/>
        <end position="10"/>
    </location>
</feature>
<keyword evidence="2" id="KW-0694">RNA-binding</keyword>
<dbReference type="SUPFAM" id="SSF54791">
    <property type="entry name" value="Eukaryotic type KH-domain (KH-domain type I)"/>
    <property type="match status" value="2"/>
</dbReference>
<evidence type="ECO:0000256" key="3">
    <source>
        <dbReference type="SAM" id="MobiDB-lite"/>
    </source>
</evidence>
<dbReference type="CDD" id="cd22435">
    <property type="entry name" value="KH-I_NOVA_rpt1"/>
    <property type="match status" value="1"/>
</dbReference>
<evidence type="ECO:0000259" key="4">
    <source>
        <dbReference type="SMART" id="SM00322"/>
    </source>
</evidence>